<protein>
    <submittedName>
        <fullName evidence="1">Haloacid dehalogenase-like hydrolase (Had) superfamily protein</fullName>
    </submittedName>
</protein>
<organism evidence="1 2">
    <name type="scientific">Vairimorpha necatrix</name>
    <dbReference type="NCBI Taxonomy" id="6039"/>
    <lineage>
        <taxon>Eukaryota</taxon>
        <taxon>Fungi</taxon>
        <taxon>Fungi incertae sedis</taxon>
        <taxon>Microsporidia</taxon>
        <taxon>Nosematidae</taxon>
        <taxon>Vairimorpha</taxon>
    </lineage>
</organism>
<dbReference type="InterPro" id="IPR023214">
    <property type="entry name" value="HAD_sf"/>
</dbReference>
<dbReference type="KEGG" id="vnx:VNE69_03270"/>
<dbReference type="Gene3D" id="3.40.50.1000">
    <property type="entry name" value="HAD superfamily/HAD-like"/>
    <property type="match status" value="1"/>
</dbReference>
<name>A0AAX4JAP6_9MICR</name>
<dbReference type="EMBL" id="CP142728">
    <property type="protein sequence ID" value="WUR03059.1"/>
    <property type="molecule type" value="Genomic_DNA"/>
</dbReference>
<dbReference type="Proteomes" id="UP001334084">
    <property type="component" value="Chromosome 3"/>
</dbReference>
<evidence type="ECO:0000313" key="1">
    <source>
        <dbReference type="EMBL" id="WUR03059.1"/>
    </source>
</evidence>
<dbReference type="PANTHER" id="PTHR12725">
    <property type="entry name" value="HALOACID DEHALOGENASE-LIKE HYDROLASE"/>
    <property type="match status" value="1"/>
</dbReference>
<keyword evidence="2" id="KW-1185">Reference proteome</keyword>
<dbReference type="GeneID" id="90540866"/>
<dbReference type="PANTHER" id="PTHR12725:SF117">
    <property type="entry name" value="HALOACID DEHALOGENASE-LIKE HYDROLASE"/>
    <property type="match status" value="1"/>
</dbReference>
<dbReference type="RefSeq" id="XP_065329204.1">
    <property type="nucleotide sequence ID" value="XM_065473132.1"/>
</dbReference>
<proteinExistence type="predicted"/>
<gene>
    <name evidence="1" type="ORF">VNE69_03270</name>
</gene>
<dbReference type="SUPFAM" id="SSF56784">
    <property type="entry name" value="HAD-like"/>
    <property type="match status" value="1"/>
</dbReference>
<dbReference type="GO" id="GO:0016787">
    <property type="term" value="F:hydrolase activity"/>
    <property type="evidence" value="ECO:0007669"/>
    <property type="project" value="UniProtKB-KW"/>
</dbReference>
<dbReference type="Pfam" id="PF00702">
    <property type="entry name" value="Hydrolase"/>
    <property type="match status" value="1"/>
</dbReference>
<dbReference type="InterPro" id="IPR036412">
    <property type="entry name" value="HAD-like_sf"/>
</dbReference>
<dbReference type="AlphaFoldDB" id="A0AAX4JAP6"/>
<keyword evidence="1" id="KW-0378">Hydrolase</keyword>
<sequence length="236" mass="27811">MTIPCKIQKYITIHHDSLAKYKESLRADKNEPVFLFDIDDTLYKMSSELHKAEFNSWKNVFNKLNSPRITEKGFWEVLKSSPMTGAGILQMFNKTAKEAEDMRGHFEYKNFINKDFILREALSNIKYKKYCFTNNTKLRSQSILQCLGIEDCFDGIICIDDTEMGTKGKPFNYAYEFIIELLNLKDNQNVYFFDDSDCNIEKAKEYYWNCYKIERNTNLVDILKKINRDLKVAGEH</sequence>
<accession>A0AAX4JAP6</accession>
<evidence type="ECO:0000313" key="2">
    <source>
        <dbReference type="Proteomes" id="UP001334084"/>
    </source>
</evidence>
<reference evidence="1" key="1">
    <citation type="journal article" date="2024" name="BMC Genomics">
        <title>Functional annotation of a divergent genome using sequence and structure-based similarity.</title>
        <authorList>
            <person name="Svedberg D."/>
            <person name="Winiger R.R."/>
            <person name="Berg A."/>
            <person name="Sharma H."/>
            <person name="Tellgren-Roth C."/>
            <person name="Debrunner-Vossbrinck B.A."/>
            <person name="Vossbrinck C.R."/>
            <person name="Barandun J."/>
        </authorList>
    </citation>
    <scope>NUCLEOTIDE SEQUENCE</scope>
    <source>
        <strain evidence="1">Illinois isolate</strain>
    </source>
</reference>